<name>A0A7I7P9K7_9MYCO</name>
<feature type="active site" description="Proton acceptor" evidence="7">
    <location>
        <position position="234"/>
    </location>
</feature>
<evidence type="ECO:0000313" key="13">
    <source>
        <dbReference type="Proteomes" id="UP000466894"/>
    </source>
</evidence>
<evidence type="ECO:0000256" key="5">
    <source>
        <dbReference type="ARBA" id="ARBA00023002"/>
    </source>
</evidence>
<comment type="similarity">
    <text evidence="2 7">Belongs to the glucose-6-phosphate dehydrogenase family.</text>
</comment>
<dbReference type="Pfam" id="PF00479">
    <property type="entry name" value="G6PD_N"/>
    <property type="match status" value="1"/>
</dbReference>
<evidence type="ECO:0000259" key="8">
    <source>
        <dbReference type="Pfam" id="PF00479"/>
    </source>
</evidence>
<feature type="binding site" evidence="7">
    <location>
        <position position="229"/>
    </location>
    <ligand>
        <name>substrate</name>
    </ligand>
</feature>
<feature type="binding site" evidence="7">
    <location>
        <position position="325"/>
    </location>
    <ligand>
        <name>substrate</name>
    </ligand>
</feature>
<dbReference type="NCBIfam" id="NF009492">
    <property type="entry name" value="PRK12853.1-3"/>
    <property type="match status" value="1"/>
</dbReference>
<keyword evidence="12" id="KW-1185">Reference proteome</keyword>
<reference evidence="10" key="3">
    <citation type="submission" date="2020-02" db="EMBL/GenBank/DDBJ databases">
        <authorList>
            <person name="Matsumoto Y."/>
            <person name="Motooka D."/>
            <person name="Nakamura S."/>
        </authorList>
    </citation>
    <scope>NUCLEOTIDE SEQUENCE</scope>
    <source>
        <strain evidence="10">JCM 16367</strain>
    </source>
</reference>
<dbReference type="EMBL" id="AP022583">
    <property type="protein sequence ID" value="BBY05280.1"/>
    <property type="molecule type" value="Genomic_DNA"/>
</dbReference>
<accession>A0A7I7P9K7</accession>
<dbReference type="Gene3D" id="3.40.50.720">
    <property type="entry name" value="NAD(P)-binding Rossmann-like Domain"/>
    <property type="match status" value="1"/>
</dbReference>
<dbReference type="Proteomes" id="UP000192374">
    <property type="component" value="Unassembled WGS sequence"/>
</dbReference>
<dbReference type="EMBL" id="MVIC01000002">
    <property type="protein sequence ID" value="ORB18130.1"/>
    <property type="molecule type" value="Genomic_DNA"/>
</dbReference>
<feature type="binding site" evidence="7">
    <location>
        <position position="320"/>
    </location>
    <ligand>
        <name>substrate</name>
    </ligand>
</feature>
<dbReference type="Gene3D" id="3.30.360.10">
    <property type="entry name" value="Dihydrodipicolinate Reductase, domain 2"/>
    <property type="match status" value="1"/>
</dbReference>
<evidence type="ECO:0000256" key="6">
    <source>
        <dbReference type="ARBA" id="ARBA00023277"/>
    </source>
</evidence>
<dbReference type="GO" id="GO:0050661">
    <property type="term" value="F:NADP binding"/>
    <property type="evidence" value="ECO:0007669"/>
    <property type="project" value="UniProtKB-UniRule"/>
</dbReference>
<comment type="catalytic activity">
    <reaction evidence="7">
        <text>D-glucose 6-phosphate + NADP(+) = 6-phospho-D-glucono-1,5-lactone + NADPH + H(+)</text>
        <dbReference type="Rhea" id="RHEA:15841"/>
        <dbReference type="ChEBI" id="CHEBI:15378"/>
        <dbReference type="ChEBI" id="CHEBI:57783"/>
        <dbReference type="ChEBI" id="CHEBI:57955"/>
        <dbReference type="ChEBI" id="CHEBI:58349"/>
        <dbReference type="ChEBI" id="CHEBI:61548"/>
        <dbReference type="EC" id="1.1.1.49"/>
    </reaction>
</comment>
<evidence type="ECO:0000313" key="11">
    <source>
        <dbReference type="EMBL" id="ORB18130.1"/>
    </source>
</evidence>
<keyword evidence="4 7" id="KW-0521">NADP</keyword>
<dbReference type="PROSITE" id="PS00069">
    <property type="entry name" value="G6P_DEHYDROGENASE"/>
    <property type="match status" value="1"/>
</dbReference>
<keyword evidence="6 7" id="KW-0119">Carbohydrate metabolism</keyword>
<feature type="domain" description="Glucose-6-phosphate dehydrogenase NAD-binding" evidence="8">
    <location>
        <begin position="13"/>
        <end position="179"/>
    </location>
</feature>
<evidence type="ECO:0000256" key="2">
    <source>
        <dbReference type="ARBA" id="ARBA00009975"/>
    </source>
</evidence>
<dbReference type="SUPFAM" id="SSF51735">
    <property type="entry name" value="NAD(P)-binding Rossmann-fold domains"/>
    <property type="match status" value="1"/>
</dbReference>
<keyword evidence="5 7" id="KW-0560">Oxidoreductase</keyword>
<organism evidence="10 13">
    <name type="scientific">Mycobacterium noviomagense</name>
    <dbReference type="NCBI Taxonomy" id="459858"/>
    <lineage>
        <taxon>Bacteria</taxon>
        <taxon>Bacillati</taxon>
        <taxon>Actinomycetota</taxon>
        <taxon>Actinomycetes</taxon>
        <taxon>Mycobacteriales</taxon>
        <taxon>Mycobacteriaceae</taxon>
        <taxon>Mycobacterium</taxon>
    </lineage>
</organism>
<dbReference type="AlphaFoldDB" id="A0A7I7P9K7"/>
<dbReference type="GO" id="GO:0004345">
    <property type="term" value="F:glucose-6-phosphate dehydrogenase activity"/>
    <property type="evidence" value="ECO:0007669"/>
    <property type="project" value="UniProtKB-UniRule"/>
</dbReference>
<dbReference type="PIRSF" id="PIRSF000110">
    <property type="entry name" value="G6PD"/>
    <property type="match status" value="1"/>
</dbReference>
<dbReference type="EC" id="1.1.1.49" evidence="7"/>
<dbReference type="PANTHER" id="PTHR23429">
    <property type="entry name" value="GLUCOSE-6-PHOSPHATE 1-DEHYDROGENASE G6PD"/>
    <property type="match status" value="1"/>
</dbReference>
<evidence type="ECO:0000259" key="9">
    <source>
        <dbReference type="Pfam" id="PF02781"/>
    </source>
</evidence>
<dbReference type="RefSeq" id="WP_083084642.1">
    <property type="nucleotide sequence ID" value="NZ_AP022583.1"/>
</dbReference>
<dbReference type="InterPro" id="IPR022674">
    <property type="entry name" value="G6P_DH_NAD-bd"/>
</dbReference>
<dbReference type="GO" id="GO:0006006">
    <property type="term" value="P:glucose metabolic process"/>
    <property type="evidence" value="ECO:0007669"/>
    <property type="project" value="UniProtKB-KW"/>
</dbReference>
<dbReference type="Proteomes" id="UP000466894">
    <property type="component" value="Chromosome"/>
</dbReference>
<feature type="binding site" evidence="7">
    <location>
        <position position="176"/>
    </location>
    <ligand>
        <name>substrate</name>
    </ligand>
</feature>
<dbReference type="KEGG" id="mnv:MNVI_05980"/>
<feature type="binding site" evidence="7">
    <location>
        <position position="48"/>
    </location>
    <ligand>
        <name>NADP(+)</name>
        <dbReference type="ChEBI" id="CHEBI:58349"/>
    </ligand>
</feature>
<evidence type="ECO:0000313" key="10">
    <source>
        <dbReference type="EMBL" id="BBY05280.1"/>
    </source>
</evidence>
<dbReference type="PANTHER" id="PTHR23429:SF0">
    <property type="entry name" value="GLUCOSE-6-PHOSPHATE 1-DEHYDROGENASE"/>
    <property type="match status" value="1"/>
</dbReference>
<dbReference type="HAMAP" id="MF_00966">
    <property type="entry name" value="G6PD"/>
    <property type="match status" value="1"/>
</dbReference>
<dbReference type="PRINTS" id="PR00079">
    <property type="entry name" value="G6PDHDRGNASE"/>
</dbReference>
<dbReference type="InterPro" id="IPR036291">
    <property type="entry name" value="NAD(P)-bd_dom_sf"/>
</dbReference>
<protein>
    <recommendedName>
        <fullName evidence="7">Glucose-6-phosphate 1-dehydrogenase</fullName>
        <shortName evidence="7">G6PD</shortName>
        <ecNumber evidence="7">1.1.1.49</ecNumber>
    </recommendedName>
</protein>
<dbReference type="GO" id="GO:0005829">
    <property type="term" value="C:cytosol"/>
    <property type="evidence" value="ECO:0007669"/>
    <property type="project" value="TreeGrafter"/>
</dbReference>
<proteinExistence type="inferred from homology"/>
<evidence type="ECO:0000256" key="1">
    <source>
        <dbReference type="ARBA" id="ARBA00004937"/>
    </source>
</evidence>
<dbReference type="InterPro" id="IPR019796">
    <property type="entry name" value="G6P_DH_AS"/>
</dbReference>
<reference evidence="10 13" key="2">
    <citation type="journal article" date="2019" name="Emerg. Microbes Infect.">
        <title>Comprehensive subspecies identification of 175 nontuberculous mycobacteria species based on 7547 genomic profiles.</title>
        <authorList>
            <person name="Matsumoto Y."/>
            <person name="Kinjo T."/>
            <person name="Motooka D."/>
            <person name="Nabeya D."/>
            <person name="Jung N."/>
            <person name="Uechi K."/>
            <person name="Horii T."/>
            <person name="Iida T."/>
            <person name="Fujita J."/>
            <person name="Nakamura S."/>
        </authorList>
    </citation>
    <scope>NUCLEOTIDE SEQUENCE [LARGE SCALE GENOMIC DNA]</scope>
    <source>
        <strain evidence="10 13">JCM 16367</strain>
    </source>
</reference>
<dbReference type="SUPFAM" id="SSF55347">
    <property type="entry name" value="Glyceraldehyde-3-phosphate dehydrogenase-like, C-terminal domain"/>
    <property type="match status" value="1"/>
</dbReference>
<dbReference type="UniPathway" id="UPA00115">
    <property type="reaction ID" value="UER00408"/>
</dbReference>
<dbReference type="GO" id="GO:0009051">
    <property type="term" value="P:pentose-phosphate shunt, oxidative branch"/>
    <property type="evidence" value="ECO:0007669"/>
    <property type="project" value="TreeGrafter"/>
</dbReference>
<reference evidence="11 12" key="1">
    <citation type="submission" date="2017-02" db="EMBL/GenBank/DDBJ databases">
        <title>The new phylogeny of genus Mycobacterium.</title>
        <authorList>
            <person name="Tortoli E."/>
            <person name="Trovato A."/>
            <person name="Cirillo D.M."/>
        </authorList>
    </citation>
    <scope>NUCLEOTIDE SEQUENCE [LARGE SCALE GENOMIC DNA]</scope>
    <source>
        <strain evidence="11 12">DSM 45145</strain>
    </source>
</reference>
<feature type="domain" description="Glucose-6-phosphate dehydrogenase C-terminal" evidence="9">
    <location>
        <begin position="184"/>
        <end position="453"/>
    </location>
</feature>
<evidence type="ECO:0000256" key="7">
    <source>
        <dbReference type="HAMAP-Rule" id="MF_00966"/>
    </source>
</evidence>
<evidence type="ECO:0000313" key="12">
    <source>
        <dbReference type="Proteomes" id="UP000192374"/>
    </source>
</evidence>
<feature type="binding site" evidence="7">
    <location>
        <position position="142"/>
    </location>
    <ligand>
        <name>NADP(+)</name>
        <dbReference type="ChEBI" id="CHEBI:58349"/>
    </ligand>
</feature>
<dbReference type="Pfam" id="PF02781">
    <property type="entry name" value="G6PD_C"/>
    <property type="match status" value="1"/>
</dbReference>
<dbReference type="InterPro" id="IPR022675">
    <property type="entry name" value="G6P_DH_C"/>
</dbReference>
<evidence type="ECO:0000256" key="4">
    <source>
        <dbReference type="ARBA" id="ARBA00022857"/>
    </source>
</evidence>
<comment type="function">
    <text evidence="7">Catalyzes the oxidation of glucose 6-phosphate to 6-phosphogluconolactone.</text>
</comment>
<sequence>MAEGDGCPADLLVIFGITGDLARKMTFRALYRLERRKLLECPVLGVASDDITVDQLIDRARDAIKDSGESFDETVFKRLAKRLSYLSGDVTDDGLYSKLAEQLGSDRQVLYYLEMPPALFAPIVENLGKAGLLERSRVAVEKPFGNDLASARELNARLHAVLDEEQILRVDHFLGKQPVVELEYLRFANQALVELWDRQSVSEIHITMAENFGVEERGKFYDAVGTLRDVVQNHLLQVLALVAMEPPVGSSADDLNDKKAEVFRAMPTLNPANYVRGQYRGYTDVPGVAKDSRTETFVALRLEIDNWRWVGVPIYLRAGKALPYKVTEVRLFLHRTPALGFLPSPTRVAPNQIVLRIDPDPGMRLQLSARGGHSWREVHLDSSFAEDLGEPIRPYERLLHAGLVGDHQLFAREDSIEETWRIVQPLLDTPGEVHPYEPGSWGPEAAQSLLRGHHGWLEPWMPGDKQARR</sequence>
<dbReference type="InterPro" id="IPR001282">
    <property type="entry name" value="G6P_DH"/>
</dbReference>
<evidence type="ECO:0000256" key="3">
    <source>
        <dbReference type="ARBA" id="ARBA00022526"/>
    </source>
</evidence>
<comment type="pathway">
    <text evidence="1 7">Carbohydrate degradation; pentose phosphate pathway; D-ribulose 5-phosphate from D-glucose 6-phosphate (oxidative stage): step 1/3.</text>
</comment>
<feature type="binding site" evidence="7">
    <location>
        <begin position="89"/>
        <end position="90"/>
    </location>
    <ligand>
        <name>NADP(+)</name>
        <dbReference type="ChEBI" id="CHEBI:58349"/>
    </ligand>
</feature>
<gene>
    <name evidence="10" type="primary">zwf1</name>
    <name evidence="7" type="synonym">zwf</name>
    <name evidence="11" type="ORF">BST37_01475</name>
    <name evidence="10" type="ORF">MNVI_05980</name>
</gene>
<comment type="caution">
    <text evidence="7">Lacks conserved residue(s) required for the propagation of feature annotation.</text>
</comment>
<keyword evidence="3 7" id="KW-0313">Glucose metabolism</keyword>
<dbReference type="NCBIfam" id="TIGR00871">
    <property type="entry name" value="zwf"/>
    <property type="match status" value="1"/>
</dbReference>
<dbReference type="OrthoDB" id="9802739at2"/>
<feature type="binding site" evidence="7">
    <location>
        <position position="172"/>
    </location>
    <ligand>
        <name>substrate</name>
    </ligand>
</feature>
<feature type="binding site" evidence="7">
    <location>
        <position position="210"/>
    </location>
    <ligand>
        <name>substrate</name>
    </ligand>
</feature>